<dbReference type="eggNOG" id="COG2916">
    <property type="taxonomic scope" value="Bacteria"/>
</dbReference>
<protein>
    <submittedName>
        <fullName evidence="6">Histone family protein nucleoid-structuring protein H-NS</fullName>
    </submittedName>
</protein>
<dbReference type="EMBL" id="CP001013">
    <property type="protein sequence ID" value="ACB35007.1"/>
    <property type="molecule type" value="Genomic_DNA"/>
</dbReference>
<evidence type="ECO:0000256" key="4">
    <source>
        <dbReference type="ARBA" id="ARBA00023125"/>
    </source>
</evidence>
<dbReference type="SMART" id="SM00528">
    <property type="entry name" value="HNS"/>
    <property type="match status" value="1"/>
</dbReference>
<reference evidence="6 7" key="1">
    <citation type="submission" date="2008-03" db="EMBL/GenBank/DDBJ databases">
        <title>Complete sequence of Leptothrix cholodnii SP-6.</title>
        <authorList>
            <consortium name="US DOE Joint Genome Institute"/>
            <person name="Copeland A."/>
            <person name="Lucas S."/>
            <person name="Lapidus A."/>
            <person name="Glavina del Rio T."/>
            <person name="Dalin E."/>
            <person name="Tice H."/>
            <person name="Bruce D."/>
            <person name="Goodwin L."/>
            <person name="Pitluck S."/>
            <person name="Chertkov O."/>
            <person name="Brettin T."/>
            <person name="Detter J.C."/>
            <person name="Han C."/>
            <person name="Kuske C.R."/>
            <person name="Schmutz J."/>
            <person name="Larimer F."/>
            <person name="Land M."/>
            <person name="Hauser L."/>
            <person name="Kyrpides N."/>
            <person name="Lykidis A."/>
            <person name="Emerson D."/>
            <person name="Richardson P."/>
        </authorList>
    </citation>
    <scope>NUCLEOTIDE SEQUENCE [LARGE SCALE GENOMIC DNA]</scope>
    <source>
        <strain evidence="7">ATCC 51168 / LMG 8142 / SP-6</strain>
    </source>
</reference>
<evidence type="ECO:0000313" key="7">
    <source>
        <dbReference type="Proteomes" id="UP000001693"/>
    </source>
</evidence>
<gene>
    <name evidence="6" type="ordered locus">Lcho_2742</name>
</gene>
<keyword evidence="4" id="KW-0238">DNA-binding</keyword>
<dbReference type="RefSeq" id="WP_012347761.1">
    <property type="nucleotide sequence ID" value="NC_010524.1"/>
</dbReference>
<dbReference type="InterPro" id="IPR027444">
    <property type="entry name" value="H-NS_C_dom"/>
</dbReference>
<dbReference type="GO" id="GO:0003680">
    <property type="term" value="F:minor groove of adenine-thymine-rich DNA binding"/>
    <property type="evidence" value="ECO:0007669"/>
    <property type="project" value="TreeGrafter"/>
</dbReference>
<dbReference type="GO" id="GO:0032993">
    <property type="term" value="C:protein-DNA complex"/>
    <property type="evidence" value="ECO:0007669"/>
    <property type="project" value="TreeGrafter"/>
</dbReference>
<accession>B1XWK6</accession>
<dbReference type="STRING" id="395495.Lcho_2742"/>
<keyword evidence="7" id="KW-1185">Reference proteome</keyword>
<dbReference type="SUPFAM" id="SSF81273">
    <property type="entry name" value="H-NS histone-like proteins"/>
    <property type="match status" value="1"/>
</dbReference>
<name>B1XWK6_LEPCP</name>
<organism evidence="6 7">
    <name type="scientific">Leptothrix cholodnii (strain ATCC 51168 / LMG 8142 / SP-6)</name>
    <name type="common">Leptothrix discophora (strain SP-6)</name>
    <dbReference type="NCBI Taxonomy" id="395495"/>
    <lineage>
        <taxon>Bacteria</taxon>
        <taxon>Pseudomonadati</taxon>
        <taxon>Pseudomonadota</taxon>
        <taxon>Betaproteobacteria</taxon>
        <taxon>Burkholderiales</taxon>
        <taxon>Sphaerotilaceae</taxon>
        <taxon>Leptothrix</taxon>
    </lineage>
</organism>
<dbReference type="InterPro" id="IPR037150">
    <property type="entry name" value="H-NS_C_dom_sf"/>
</dbReference>
<evidence type="ECO:0000313" key="6">
    <source>
        <dbReference type="EMBL" id="ACB35007.1"/>
    </source>
</evidence>
<comment type="subcellular location">
    <subcellularLocation>
        <location evidence="1">Cytoplasm</location>
        <location evidence="1">Nucleoid</location>
    </subcellularLocation>
</comment>
<sequence length="123" mass="13074">MAKSLAQVNAQIAKLQREADALKAKEVAGVVSRIKEAIAIYSLTSADLFDDAVAAVKPAARQKRTVAAAPVVGKKAPKAAAKKAESQIKYRDEAGHTWTGHGKRPNWFKAAIEAGKKPEDLAV</sequence>
<dbReference type="GO" id="GO:0005829">
    <property type="term" value="C:cytosol"/>
    <property type="evidence" value="ECO:0007669"/>
    <property type="project" value="TreeGrafter"/>
</dbReference>
<keyword evidence="3" id="KW-0963">Cytoplasm</keyword>
<feature type="domain" description="DNA-binding protein H-NS-like C-terminal" evidence="5">
    <location>
        <begin position="80"/>
        <end position="123"/>
    </location>
</feature>
<evidence type="ECO:0000256" key="2">
    <source>
        <dbReference type="ARBA" id="ARBA00010610"/>
    </source>
</evidence>
<dbReference type="Pfam" id="PF00816">
    <property type="entry name" value="Histone_HNS"/>
    <property type="match status" value="1"/>
</dbReference>
<proteinExistence type="inferred from homology"/>
<dbReference type="GO" id="GO:0009295">
    <property type="term" value="C:nucleoid"/>
    <property type="evidence" value="ECO:0007669"/>
    <property type="project" value="UniProtKB-SubCell"/>
</dbReference>
<dbReference type="AlphaFoldDB" id="B1XWK6"/>
<dbReference type="OrthoDB" id="5297879at2"/>
<evidence type="ECO:0000256" key="3">
    <source>
        <dbReference type="ARBA" id="ARBA00022490"/>
    </source>
</evidence>
<evidence type="ECO:0000259" key="5">
    <source>
        <dbReference type="SMART" id="SM00528"/>
    </source>
</evidence>
<dbReference type="KEGG" id="lch:Lcho_2742"/>
<dbReference type="Gene3D" id="4.10.430.10">
    <property type="entry name" value="Histone-like protein H-NS, C-terminal domain"/>
    <property type="match status" value="1"/>
</dbReference>
<comment type="similarity">
    <text evidence="2">Belongs to the histone-like protein H-NS family.</text>
</comment>
<dbReference type="GO" id="GO:0001217">
    <property type="term" value="F:DNA-binding transcription repressor activity"/>
    <property type="evidence" value="ECO:0007669"/>
    <property type="project" value="TreeGrafter"/>
</dbReference>
<dbReference type="Proteomes" id="UP000001693">
    <property type="component" value="Chromosome"/>
</dbReference>
<dbReference type="PANTHER" id="PTHR38097:SF2">
    <property type="entry name" value="DNA-BINDING PROTEIN STPA"/>
    <property type="match status" value="1"/>
</dbReference>
<dbReference type="HOGENOM" id="CLU_117503_4_0_4"/>
<evidence type="ECO:0000256" key="1">
    <source>
        <dbReference type="ARBA" id="ARBA00004453"/>
    </source>
</evidence>
<dbReference type="GO" id="GO:0000976">
    <property type="term" value="F:transcription cis-regulatory region binding"/>
    <property type="evidence" value="ECO:0007669"/>
    <property type="project" value="TreeGrafter"/>
</dbReference>
<dbReference type="PANTHER" id="PTHR38097">
    <property type="match status" value="1"/>
</dbReference>
<dbReference type="GO" id="GO:0003681">
    <property type="term" value="F:bent DNA binding"/>
    <property type="evidence" value="ECO:0007669"/>
    <property type="project" value="TreeGrafter"/>
</dbReference>